<comment type="catalytic activity">
    <reaction evidence="9">
        <text>a 2'-deoxyribonucleoside 5'-diphosphate + [thioredoxin]-disulfide + H2O = a ribonucleoside 5'-diphosphate + [thioredoxin]-dithiol</text>
        <dbReference type="Rhea" id="RHEA:23252"/>
        <dbReference type="Rhea" id="RHEA-COMP:10698"/>
        <dbReference type="Rhea" id="RHEA-COMP:10700"/>
        <dbReference type="ChEBI" id="CHEBI:15377"/>
        <dbReference type="ChEBI" id="CHEBI:29950"/>
        <dbReference type="ChEBI" id="CHEBI:50058"/>
        <dbReference type="ChEBI" id="CHEBI:57930"/>
        <dbReference type="ChEBI" id="CHEBI:73316"/>
        <dbReference type="EC" id="1.17.4.1"/>
    </reaction>
</comment>
<dbReference type="GO" id="GO:0009263">
    <property type="term" value="P:deoxyribonucleotide biosynthetic process"/>
    <property type="evidence" value="ECO:0007669"/>
    <property type="project" value="UniProtKB-KW"/>
</dbReference>
<evidence type="ECO:0000313" key="12">
    <source>
        <dbReference type="EMBL" id="OOK65676.1"/>
    </source>
</evidence>
<keyword evidence="5 9" id="KW-0560">Oxidoreductase</keyword>
<reference evidence="12 13" key="1">
    <citation type="submission" date="2017-02" db="EMBL/GenBank/DDBJ databases">
        <title>Complete genome sequences of Mycobacterium kansasii strains isolated from rhesus macaques.</title>
        <authorList>
            <person name="Panda A."/>
            <person name="Nagaraj S."/>
            <person name="Zhao X."/>
            <person name="Tettelin H."/>
            <person name="Detolla L.J."/>
        </authorList>
    </citation>
    <scope>NUCLEOTIDE SEQUENCE [LARGE SCALE GENOMIC DNA]</scope>
    <source>
        <strain evidence="12 13">11-3813</strain>
    </source>
</reference>
<dbReference type="InterPro" id="IPR050862">
    <property type="entry name" value="RdRp_reductase_class-2"/>
</dbReference>
<dbReference type="SUPFAM" id="SSF51998">
    <property type="entry name" value="PFL-like glycyl radical enzymes"/>
    <property type="match status" value="1"/>
</dbReference>
<evidence type="ECO:0000256" key="2">
    <source>
        <dbReference type="ARBA" id="ARBA00022628"/>
    </source>
</evidence>
<proteinExistence type="inferred from homology"/>
<dbReference type="GO" id="GO:0005524">
    <property type="term" value="F:ATP binding"/>
    <property type="evidence" value="ECO:0007669"/>
    <property type="project" value="UniProtKB-UniRule"/>
</dbReference>
<dbReference type="PROSITE" id="PS51161">
    <property type="entry name" value="ATP_CONE"/>
    <property type="match status" value="1"/>
</dbReference>
<comment type="similarity">
    <text evidence="9">Belongs to the ribonucleoside diphosphate reductase large chain family.</text>
</comment>
<organism evidence="12 13">
    <name type="scientific">Mycobacterium kansasii</name>
    <dbReference type="NCBI Taxonomy" id="1768"/>
    <lineage>
        <taxon>Bacteria</taxon>
        <taxon>Bacillati</taxon>
        <taxon>Actinomycetota</taxon>
        <taxon>Actinomycetes</taxon>
        <taxon>Mycobacteriales</taxon>
        <taxon>Mycobacteriaceae</taxon>
        <taxon>Mycobacterium</taxon>
    </lineage>
</organism>
<dbReference type="Pfam" id="PF00317">
    <property type="entry name" value="Ribonuc_red_lgN"/>
    <property type="match status" value="1"/>
</dbReference>
<keyword evidence="7" id="KW-0170">Cobalt</keyword>
<dbReference type="Proteomes" id="UP000189229">
    <property type="component" value="Unassembled WGS sequence"/>
</dbReference>
<dbReference type="InterPro" id="IPR000788">
    <property type="entry name" value="RNR_lg_C"/>
</dbReference>
<evidence type="ECO:0000256" key="5">
    <source>
        <dbReference type="ARBA" id="ARBA00023002"/>
    </source>
</evidence>
<dbReference type="EMBL" id="MVBM01000010">
    <property type="protein sequence ID" value="OOK65676.1"/>
    <property type="molecule type" value="Genomic_DNA"/>
</dbReference>
<comment type="caution">
    <text evidence="12">The sequence shown here is derived from an EMBL/GenBank/DDBJ whole genome shotgun (WGS) entry which is preliminary data.</text>
</comment>
<evidence type="ECO:0000313" key="13">
    <source>
        <dbReference type="Proteomes" id="UP000189229"/>
    </source>
</evidence>
<keyword evidence="4 8" id="KW-0067">ATP-binding</keyword>
<feature type="domain" description="ATP-cone" evidence="11">
    <location>
        <begin position="7"/>
        <end position="95"/>
    </location>
</feature>
<dbReference type="UniPathway" id="UPA00326"/>
<dbReference type="Gene3D" id="3.20.70.20">
    <property type="match status" value="1"/>
</dbReference>
<evidence type="ECO:0000259" key="11">
    <source>
        <dbReference type="PROSITE" id="PS51161"/>
    </source>
</evidence>
<dbReference type="EC" id="1.17.4.1" evidence="9"/>
<comment type="function">
    <text evidence="9">Provides the precursors necessary for DNA synthesis. Catalyzes the biosynthesis of deoxyribonucleotides from the corresponding ribonucleotides.</text>
</comment>
<comment type="cofactor">
    <cofactor evidence="1">
        <name>adenosylcob(III)alamin</name>
        <dbReference type="ChEBI" id="CHEBI:18408"/>
    </cofactor>
</comment>
<dbReference type="InterPro" id="IPR013509">
    <property type="entry name" value="RNR_lsu_N"/>
</dbReference>
<dbReference type="PANTHER" id="PTHR43371:SF1">
    <property type="entry name" value="RIBONUCLEOSIDE-DIPHOSPHATE REDUCTASE"/>
    <property type="match status" value="1"/>
</dbReference>
<accession>A0A1V3WGW3</accession>
<evidence type="ECO:0000256" key="7">
    <source>
        <dbReference type="ARBA" id="ARBA00023285"/>
    </source>
</evidence>
<evidence type="ECO:0000256" key="1">
    <source>
        <dbReference type="ARBA" id="ARBA00001922"/>
    </source>
</evidence>
<name>A0A1V3WGW3_MYCKA</name>
<dbReference type="Pfam" id="PF02867">
    <property type="entry name" value="Ribonuc_red_lgC"/>
    <property type="match status" value="1"/>
</dbReference>
<evidence type="ECO:0000256" key="4">
    <source>
        <dbReference type="ARBA" id="ARBA00022840"/>
    </source>
</evidence>
<evidence type="ECO:0000256" key="9">
    <source>
        <dbReference type="RuleBase" id="RU003410"/>
    </source>
</evidence>
<sequence>MAARWPAQVRRRDATLVPFDIARIEAAVARAAREVAYDDPDMPATVARAVADTLGPRIASVERVGDFVEARLGEAGLDDVARAYIIYRQRRAELRAGKALLGVRDELKLSLAAVMVLRERYLLRDARGRPTESTGEMMDRTARCVAAAEDEYRTGSSAQWAERFATLLRNLEFLPNSPTLMNAGTDLGLLAGCFVLPVEDSLRSIFATLGQAAEVQRAGGGTGYTFSRVRPPGTGWPAPAARPAARCRSCASTTPPQMSSRWAVDAAAPAWRCSTRRTPIFATSSAPRPNQPVISPISTCRSASATRSCAPSNAAARTDWSTRVPARPSHGCRRPNCSTRSAKPRTPAATPDWCFSTRSIAPIRCRHAAGSRRPTRVARCRCCRTSPATSARSTWPG</sequence>
<dbReference type="Pfam" id="PF03477">
    <property type="entry name" value="ATP-cone"/>
    <property type="match status" value="1"/>
</dbReference>
<gene>
    <name evidence="12" type="ORF">BZL30_8697</name>
</gene>
<evidence type="ECO:0000256" key="10">
    <source>
        <dbReference type="SAM" id="MobiDB-lite"/>
    </source>
</evidence>
<protein>
    <recommendedName>
        <fullName evidence="9">Ribonucleoside-diphosphate reductase</fullName>
        <ecNumber evidence="9">1.17.4.1</ecNumber>
    </recommendedName>
</protein>
<evidence type="ECO:0000256" key="3">
    <source>
        <dbReference type="ARBA" id="ARBA00022741"/>
    </source>
</evidence>
<dbReference type="GO" id="GO:0031419">
    <property type="term" value="F:cobalamin binding"/>
    <property type="evidence" value="ECO:0007669"/>
    <property type="project" value="UniProtKB-KW"/>
</dbReference>
<evidence type="ECO:0000256" key="8">
    <source>
        <dbReference type="PROSITE-ProRule" id="PRU00492"/>
    </source>
</evidence>
<evidence type="ECO:0000256" key="6">
    <source>
        <dbReference type="ARBA" id="ARBA00023116"/>
    </source>
</evidence>
<dbReference type="AlphaFoldDB" id="A0A1V3WGW3"/>
<keyword evidence="6 9" id="KW-0215">Deoxyribonucleotide synthesis</keyword>
<keyword evidence="3 8" id="KW-0547">Nucleotide-binding</keyword>
<dbReference type="InterPro" id="IPR005144">
    <property type="entry name" value="ATP-cone_dom"/>
</dbReference>
<dbReference type="GO" id="GO:0004748">
    <property type="term" value="F:ribonucleoside-diphosphate reductase activity, thioredoxin disulfide as acceptor"/>
    <property type="evidence" value="ECO:0007669"/>
    <property type="project" value="UniProtKB-EC"/>
</dbReference>
<keyword evidence="2" id="KW-0846">Cobalamin</keyword>
<feature type="region of interest" description="Disordered" evidence="10">
    <location>
        <begin position="324"/>
        <end position="349"/>
    </location>
</feature>
<dbReference type="PANTHER" id="PTHR43371">
    <property type="entry name" value="VITAMIN B12-DEPENDENT RIBONUCLEOTIDE REDUCTASE"/>
    <property type="match status" value="1"/>
</dbReference>